<gene>
    <name evidence="5" type="primary">ssb_4</name>
    <name evidence="5" type="ORF">NCTC11009_02353</name>
</gene>
<dbReference type="InterPro" id="IPR000424">
    <property type="entry name" value="Primosome_PriB/ssb"/>
</dbReference>
<dbReference type="PANTHER" id="PTHR10302:SF0">
    <property type="entry name" value="SINGLE-STRANDED DNA-BINDING PROTEIN, MITOCHONDRIAL"/>
    <property type="match status" value="1"/>
</dbReference>
<comment type="caution">
    <text evidence="2">Lacks conserved residue(s) required for the propagation of feature annotation.</text>
</comment>
<dbReference type="Gene3D" id="2.40.50.140">
    <property type="entry name" value="Nucleic acid-binding proteins"/>
    <property type="match status" value="1"/>
</dbReference>
<name>A0A2X1VKY0_9BURK</name>
<dbReference type="AlphaFoldDB" id="A0A2X1VKY0"/>
<dbReference type="PROSITE" id="PS50935">
    <property type="entry name" value="SSB"/>
    <property type="match status" value="1"/>
</dbReference>
<dbReference type="PANTHER" id="PTHR10302">
    <property type="entry name" value="SINGLE-STRANDED DNA-BINDING PROTEIN"/>
    <property type="match status" value="1"/>
</dbReference>
<dbReference type="RefSeq" id="WP_113062928.1">
    <property type="nucleotide sequence ID" value="NZ_CAMQFR010000034.1"/>
</dbReference>
<sequence>MSAYINEATIMGNLGRKPELKYFADGTPSLRLSIATTFFWIDKQTGEKNQVTQWHMALLKGRQAENIANFMDKGDKIWVRGQLKHRDWVEADGTARQITEIDVRESKIINTRKRHDTSSASGDDMDVHDSFDMADMSDPLDGFSG</sequence>
<dbReference type="PIRSF" id="PIRSF002070">
    <property type="entry name" value="SSB"/>
    <property type="match status" value="1"/>
</dbReference>
<protein>
    <recommendedName>
        <fullName evidence="2 3">Single-stranded DNA-binding protein</fullName>
        <shortName evidence="2">SSB</shortName>
    </recommendedName>
</protein>
<dbReference type="HAMAP" id="MF_00984">
    <property type="entry name" value="SSB"/>
    <property type="match status" value="1"/>
</dbReference>
<dbReference type="SUPFAM" id="SSF50249">
    <property type="entry name" value="Nucleic acid-binding proteins"/>
    <property type="match status" value="1"/>
</dbReference>
<dbReference type="InterPro" id="IPR012340">
    <property type="entry name" value="NA-bd_OB-fold"/>
</dbReference>
<dbReference type="GO" id="GO:0006260">
    <property type="term" value="P:DNA replication"/>
    <property type="evidence" value="ECO:0007669"/>
    <property type="project" value="InterPro"/>
</dbReference>
<dbReference type="NCBIfam" id="TIGR00621">
    <property type="entry name" value="ssb"/>
    <property type="match status" value="1"/>
</dbReference>
<dbReference type="Pfam" id="PF00436">
    <property type="entry name" value="SSB"/>
    <property type="match status" value="1"/>
</dbReference>
<dbReference type="GO" id="GO:0009295">
    <property type="term" value="C:nucleoid"/>
    <property type="evidence" value="ECO:0007669"/>
    <property type="project" value="TreeGrafter"/>
</dbReference>
<keyword evidence="1 2" id="KW-0238">DNA-binding</keyword>
<proteinExistence type="inferred from homology"/>
<evidence type="ECO:0000313" key="5">
    <source>
        <dbReference type="EMBL" id="SPY09100.1"/>
    </source>
</evidence>
<dbReference type="CDD" id="cd04496">
    <property type="entry name" value="SSB_OBF"/>
    <property type="match status" value="1"/>
</dbReference>
<dbReference type="InterPro" id="IPR011344">
    <property type="entry name" value="ssDNA-bd"/>
</dbReference>
<dbReference type="GO" id="GO:0003697">
    <property type="term" value="F:single-stranded DNA binding"/>
    <property type="evidence" value="ECO:0007669"/>
    <property type="project" value="UniProtKB-UniRule"/>
</dbReference>
<evidence type="ECO:0000313" key="6">
    <source>
        <dbReference type="Proteomes" id="UP000250242"/>
    </source>
</evidence>
<accession>A0A2X1VKY0</accession>
<dbReference type="EMBL" id="UATH01000001">
    <property type="protein sequence ID" value="SPY09100.1"/>
    <property type="molecule type" value="Genomic_DNA"/>
</dbReference>
<organism evidence="5 6">
    <name type="scientific">Oligella urethralis</name>
    <dbReference type="NCBI Taxonomy" id="90245"/>
    <lineage>
        <taxon>Bacteria</taxon>
        <taxon>Pseudomonadati</taxon>
        <taxon>Pseudomonadota</taxon>
        <taxon>Betaproteobacteria</taxon>
        <taxon>Burkholderiales</taxon>
        <taxon>Alcaligenaceae</taxon>
        <taxon>Oligella</taxon>
    </lineage>
</organism>
<evidence type="ECO:0000256" key="2">
    <source>
        <dbReference type="HAMAP-Rule" id="MF_00984"/>
    </source>
</evidence>
<feature type="region of interest" description="Disordered" evidence="4">
    <location>
        <begin position="111"/>
        <end position="131"/>
    </location>
</feature>
<dbReference type="Proteomes" id="UP000250242">
    <property type="component" value="Unassembled WGS sequence"/>
</dbReference>
<evidence type="ECO:0000256" key="1">
    <source>
        <dbReference type="ARBA" id="ARBA00023125"/>
    </source>
</evidence>
<evidence type="ECO:0000256" key="3">
    <source>
        <dbReference type="PIRNR" id="PIRNR002070"/>
    </source>
</evidence>
<comment type="subunit">
    <text evidence="2">Homotetramer.</text>
</comment>
<evidence type="ECO:0000256" key="4">
    <source>
        <dbReference type="SAM" id="MobiDB-lite"/>
    </source>
</evidence>
<reference evidence="5 6" key="1">
    <citation type="submission" date="2018-06" db="EMBL/GenBank/DDBJ databases">
        <authorList>
            <consortium name="Pathogen Informatics"/>
            <person name="Doyle S."/>
        </authorList>
    </citation>
    <scope>NUCLEOTIDE SEQUENCE [LARGE SCALE GENOMIC DNA]</scope>
    <source>
        <strain evidence="5 6">NCTC11009</strain>
    </source>
</reference>